<dbReference type="Gene3D" id="3.40.710.10">
    <property type="entry name" value="DD-peptidase/beta-lactamase superfamily"/>
    <property type="match status" value="1"/>
</dbReference>
<name>A0AAE3R218_9BACT</name>
<protein>
    <recommendedName>
        <fullName evidence="3">Beta-lactamase-related domain-containing protein</fullName>
    </recommendedName>
</protein>
<dbReference type="AlphaFoldDB" id="A0AAE3R218"/>
<keyword evidence="2" id="KW-1185">Reference proteome</keyword>
<reference evidence="1" key="1">
    <citation type="submission" date="2023-05" db="EMBL/GenBank/DDBJ databases">
        <authorList>
            <person name="Zhang X."/>
        </authorList>
    </citation>
    <scope>NUCLEOTIDE SEQUENCE</scope>
    <source>
        <strain evidence="1">BD1B2-1</strain>
    </source>
</reference>
<organism evidence="1 2">
    <name type="scientific">Xanthocytophaga agilis</name>
    <dbReference type="NCBI Taxonomy" id="3048010"/>
    <lineage>
        <taxon>Bacteria</taxon>
        <taxon>Pseudomonadati</taxon>
        <taxon>Bacteroidota</taxon>
        <taxon>Cytophagia</taxon>
        <taxon>Cytophagales</taxon>
        <taxon>Rhodocytophagaceae</taxon>
        <taxon>Xanthocytophaga</taxon>
    </lineage>
</organism>
<evidence type="ECO:0000313" key="1">
    <source>
        <dbReference type="EMBL" id="MDJ1502236.1"/>
    </source>
</evidence>
<sequence length="121" mass="13334">MSKHYLHTSIFSLISIFANSQSLKSSADSIRSRYQVPEPAYVVASSDRIVDIQAIGKKRLDIISIATSNDQFYLVSNTKGITGMIAALLVSQHKIEWNTSFFSIFPNPKAASNNTYSGTTL</sequence>
<dbReference type="RefSeq" id="WP_314512173.1">
    <property type="nucleotide sequence ID" value="NZ_JASJOU010000005.1"/>
</dbReference>
<proteinExistence type="predicted"/>
<evidence type="ECO:0000313" key="2">
    <source>
        <dbReference type="Proteomes" id="UP001232063"/>
    </source>
</evidence>
<dbReference type="InterPro" id="IPR012338">
    <property type="entry name" value="Beta-lactam/transpept-like"/>
</dbReference>
<dbReference type="SUPFAM" id="SSF56601">
    <property type="entry name" value="beta-lactamase/transpeptidase-like"/>
    <property type="match status" value="1"/>
</dbReference>
<dbReference type="EMBL" id="JASJOU010000005">
    <property type="protein sequence ID" value="MDJ1502236.1"/>
    <property type="molecule type" value="Genomic_DNA"/>
</dbReference>
<accession>A0AAE3R218</accession>
<comment type="caution">
    <text evidence="1">The sequence shown here is derived from an EMBL/GenBank/DDBJ whole genome shotgun (WGS) entry which is preliminary data.</text>
</comment>
<evidence type="ECO:0008006" key="3">
    <source>
        <dbReference type="Google" id="ProtNLM"/>
    </source>
</evidence>
<gene>
    <name evidence="1" type="ORF">QNI22_16335</name>
</gene>
<dbReference type="Proteomes" id="UP001232063">
    <property type="component" value="Unassembled WGS sequence"/>
</dbReference>